<keyword evidence="5" id="KW-0472">Membrane</keyword>
<dbReference type="EMBL" id="GL883095">
    <property type="protein sequence ID" value="EGG10105.1"/>
    <property type="molecule type" value="Genomic_DNA"/>
</dbReference>
<comment type="similarity">
    <text evidence="2">Belongs to the IFI6/IFI27 family.</text>
</comment>
<dbReference type="RefSeq" id="XP_007406406.1">
    <property type="nucleotide sequence ID" value="XM_007406344.1"/>
</dbReference>
<name>F4RB25_MELLP</name>
<dbReference type="Gene3D" id="6.10.110.10">
    <property type="match status" value="1"/>
</dbReference>
<dbReference type="KEGG" id="mlr:MELLADRAFT_31768"/>
<evidence type="ECO:0000256" key="4">
    <source>
        <dbReference type="ARBA" id="ARBA00022989"/>
    </source>
</evidence>
<keyword evidence="3" id="KW-0812">Transmembrane</keyword>
<dbReference type="InterPro" id="IPR038213">
    <property type="entry name" value="IFI6/IFI27-like_sf"/>
</dbReference>
<comment type="subcellular location">
    <subcellularLocation>
        <location evidence="1">Membrane</location>
        <topology evidence="1">Multi-pass membrane protein</topology>
    </subcellularLocation>
</comment>
<dbReference type="GO" id="GO:0016020">
    <property type="term" value="C:membrane"/>
    <property type="evidence" value="ECO:0007669"/>
    <property type="project" value="UniProtKB-SubCell"/>
</dbReference>
<evidence type="ECO:0000313" key="7">
    <source>
        <dbReference type="Proteomes" id="UP000001072"/>
    </source>
</evidence>
<reference evidence="7" key="1">
    <citation type="journal article" date="2011" name="Proc. Natl. Acad. Sci. U.S.A.">
        <title>Obligate biotrophy features unraveled by the genomic analysis of rust fungi.</title>
        <authorList>
            <person name="Duplessis S."/>
            <person name="Cuomo C.A."/>
            <person name="Lin Y.-C."/>
            <person name="Aerts A."/>
            <person name="Tisserant E."/>
            <person name="Veneault-Fourrey C."/>
            <person name="Joly D.L."/>
            <person name="Hacquard S."/>
            <person name="Amselem J."/>
            <person name="Cantarel B.L."/>
            <person name="Chiu R."/>
            <person name="Coutinho P.M."/>
            <person name="Feau N."/>
            <person name="Field M."/>
            <person name="Frey P."/>
            <person name="Gelhaye E."/>
            <person name="Goldberg J."/>
            <person name="Grabherr M.G."/>
            <person name="Kodira C.D."/>
            <person name="Kohler A."/>
            <person name="Kuees U."/>
            <person name="Lindquist E.A."/>
            <person name="Lucas S.M."/>
            <person name="Mago R."/>
            <person name="Mauceli E."/>
            <person name="Morin E."/>
            <person name="Murat C."/>
            <person name="Pangilinan J.L."/>
            <person name="Park R."/>
            <person name="Pearson M."/>
            <person name="Quesneville H."/>
            <person name="Rouhier N."/>
            <person name="Sakthikumar S."/>
            <person name="Salamov A.A."/>
            <person name="Schmutz J."/>
            <person name="Selles B."/>
            <person name="Shapiro H."/>
            <person name="Tanguay P."/>
            <person name="Tuskan G.A."/>
            <person name="Henrissat B."/>
            <person name="Van de Peer Y."/>
            <person name="Rouze P."/>
            <person name="Ellis J.G."/>
            <person name="Dodds P.N."/>
            <person name="Schein J.E."/>
            <person name="Zhong S."/>
            <person name="Hamelin R.C."/>
            <person name="Grigoriev I.V."/>
            <person name="Szabo L.J."/>
            <person name="Martin F."/>
        </authorList>
    </citation>
    <scope>NUCLEOTIDE SEQUENCE [LARGE SCALE GENOMIC DNA]</scope>
    <source>
        <strain evidence="7">98AG31 / pathotype 3-4-7</strain>
    </source>
</reference>
<sequence>GVGIATVSAFAVPGLNLLGWGSTGVVAKSYAAQIQSGMGCVAKGSLFAKLQSVGATGGPAFKVFSAFVQGAVTIADTVGDHLRG</sequence>
<dbReference type="InterPro" id="IPR009311">
    <property type="entry name" value="IFI6/IFI27-like"/>
</dbReference>
<dbReference type="Pfam" id="PF06140">
    <property type="entry name" value="Ifi-6-16"/>
    <property type="match status" value="1"/>
</dbReference>
<keyword evidence="7" id="KW-1185">Reference proteome</keyword>
<dbReference type="AlphaFoldDB" id="F4RB25"/>
<dbReference type="HOGENOM" id="CLU_2533636_0_0_1"/>
<feature type="non-terminal residue" evidence="6">
    <location>
        <position position="1"/>
    </location>
</feature>
<protein>
    <submittedName>
        <fullName evidence="6">Uncharacterized protein</fullName>
    </submittedName>
</protein>
<proteinExistence type="inferred from homology"/>
<dbReference type="VEuPathDB" id="FungiDB:MELLADRAFT_31768"/>
<keyword evidence="4" id="KW-1133">Transmembrane helix</keyword>
<gene>
    <name evidence="6" type="ORF">MELLADRAFT_31768</name>
</gene>
<evidence type="ECO:0000256" key="5">
    <source>
        <dbReference type="ARBA" id="ARBA00023136"/>
    </source>
</evidence>
<accession>F4RB25</accession>
<organism evidence="7">
    <name type="scientific">Melampsora larici-populina (strain 98AG31 / pathotype 3-4-7)</name>
    <name type="common">Poplar leaf rust fungus</name>
    <dbReference type="NCBI Taxonomy" id="747676"/>
    <lineage>
        <taxon>Eukaryota</taxon>
        <taxon>Fungi</taxon>
        <taxon>Dikarya</taxon>
        <taxon>Basidiomycota</taxon>
        <taxon>Pucciniomycotina</taxon>
        <taxon>Pucciniomycetes</taxon>
        <taxon>Pucciniales</taxon>
        <taxon>Melampsoraceae</taxon>
        <taxon>Melampsora</taxon>
    </lineage>
</organism>
<dbReference type="Proteomes" id="UP000001072">
    <property type="component" value="Unassembled WGS sequence"/>
</dbReference>
<dbReference type="OrthoDB" id="440424at2759"/>
<evidence type="ECO:0000256" key="3">
    <source>
        <dbReference type="ARBA" id="ARBA00022692"/>
    </source>
</evidence>
<evidence type="ECO:0000313" key="6">
    <source>
        <dbReference type="EMBL" id="EGG10105.1"/>
    </source>
</evidence>
<dbReference type="GeneID" id="18927159"/>
<evidence type="ECO:0000256" key="1">
    <source>
        <dbReference type="ARBA" id="ARBA00004141"/>
    </source>
</evidence>
<feature type="non-terminal residue" evidence="6">
    <location>
        <position position="84"/>
    </location>
</feature>
<dbReference type="InParanoid" id="F4RB25"/>
<evidence type="ECO:0000256" key="2">
    <source>
        <dbReference type="ARBA" id="ARBA00007262"/>
    </source>
</evidence>